<protein>
    <submittedName>
        <fullName evidence="2">Uncharacterized protein</fullName>
    </submittedName>
</protein>
<accession>A0A1Z5RDD7</accession>
<feature type="region of interest" description="Disordered" evidence="1">
    <location>
        <begin position="1"/>
        <end position="42"/>
    </location>
</feature>
<organism evidence="2 3">
    <name type="scientific">Sorghum bicolor</name>
    <name type="common">Sorghum</name>
    <name type="synonym">Sorghum vulgare</name>
    <dbReference type="NCBI Taxonomy" id="4558"/>
    <lineage>
        <taxon>Eukaryota</taxon>
        <taxon>Viridiplantae</taxon>
        <taxon>Streptophyta</taxon>
        <taxon>Embryophyta</taxon>
        <taxon>Tracheophyta</taxon>
        <taxon>Spermatophyta</taxon>
        <taxon>Magnoliopsida</taxon>
        <taxon>Liliopsida</taxon>
        <taxon>Poales</taxon>
        <taxon>Poaceae</taxon>
        <taxon>PACMAD clade</taxon>
        <taxon>Panicoideae</taxon>
        <taxon>Andropogonodae</taxon>
        <taxon>Andropogoneae</taxon>
        <taxon>Sorghinae</taxon>
        <taxon>Sorghum</taxon>
    </lineage>
</organism>
<evidence type="ECO:0000313" key="2">
    <source>
        <dbReference type="EMBL" id="OQU81752.1"/>
    </source>
</evidence>
<keyword evidence="3" id="KW-1185">Reference proteome</keyword>
<dbReference type="AlphaFoldDB" id="A0A1Z5RDD7"/>
<name>A0A1Z5RDD7_SORBI</name>
<evidence type="ECO:0000313" key="3">
    <source>
        <dbReference type="Proteomes" id="UP000000768"/>
    </source>
</evidence>
<dbReference type="Proteomes" id="UP000000768">
    <property type="component" value="Chromosome 6"/>
</dbReference>
<dbReference type="InParanoid" id="A0A1Z5RDD7"/>
<feature type="compositionally biased region" description="Low complexity" evidence="1">
    <location>
        <begin position="1"/>
        <end position="13"/>
    </location>
</feature>
<dbReference type="EMBL" id="CM000765">
    <property type="protein sequence ID" value="OQU81752.1"/>
    <property type="molecule type" value="Genomic_DNA"/>
</dbReference>
<evidence type="ECO:0000256" key="1">
    <source>
        <dbReference type="SAM" id="MobiDB-lite"/>
    </source>
</evidence>
<reference evidence="3" key="2">
    <citation type="journal article" date="2018" name="Plant J.">
        <title>The Sorghum bicolor reference genome: improved assembly, gene annotations, a transcriptome atlas, and signatures of genome organization.</title>
        <authorList>
            <person name="McCormick R.F."/>
            <person name="Truong S.K."/>
            <person name="Sreedasyam A."/>
            <person name="Jenkins J."/>
            <person name="Shu S."/>
            <person name="Sims D."/>
            <person name="Kennedy M."/>
            <person name="Amirebrahimi M."/>
            <person name="Weers B.D."/>
            <person name="McKinley B."/>
            <person name="Mattison A."/>
            <person name="Morishige D.T."/>
            <person name="Grimwood J."/>
            <person name="Schmutz J."/>
            <person name="Mullet J.E."/>
        </authorList>
    </citation>
    <scope>NUCLEOTIDE SEQUENCE [LARGE SCALE GENOMIC DNA]</scope>
    <source>
        <strain evidence="3">cv. BTx623</strain>
    </source>
</reference>
<proteinExistence type="predicted"/>
<dbReference type="Gramene" id="OQU81752">
    <property type="protein sequence ID" value="OQU81752"/>
    <property type="gene ID" value="SORBI_3006G112850"/>
</dbReference>
<reference evidence="2 3" key="1">
    <citation type="journal article" date="2009" name="Nature">
        <title>The Sorghum bicolor genome and the diversification of grasses.</title>
        <authorList>
            <person name="Paterson A.H."/>
            <person name="Bowers J.E."/>
            <person name="Bruggmann R."/>
            <person name="Dubchak I."/>
            <person name="Grimwood J."/>
            <person name="Gundlach H."/>
            <person name="Haberer G."/>
            <person name="Hellsten U."/>
            <person name="Mitros T."/>
            <person name="Poliakov A."/>
            <person name="Schmutz J."/>
            <person name="Spannagl M."/>
            <person name="Tang H."/>
            <person name="Wang X."/>
            <person name="Wicker T."/>
            <person name="Bharti A.K."/>
            <person name="Chapman J."/>
            <person name="Feltus F.A."/>
            <person name="Gowik U."/>
            <person name="Grigoriev I.V."/>
            <person name="Lyons E."/>
            <person name="Maher C.A."/>
            <person name="Martis M."/>
            <person name="Narechania A."/>
            <person name="Otillar R.P."/>
            <person name="Penning B.W."/>
            <person name="Salamov A.A."/>
            <person name="Wang Y."/>
            <person name="Zhang L."/>
            <person name="Carpita N.C."/>
            <person name="Freeling M."/>
            <person name="Gingle A.R."/>
            <person name="Hash C.T."/>
            <person name="Keller B."/>
            <person name="Klein P."/>
            <person name="Kresovich S."/>
            <person name="McCann M.C."/>
            <person name="Ming R."/>
            <person name="Peterson D.G."/>
            <person name="Mehboob-ur-Rahman"/>
            <person name="Ware D."/>
            <person name="Westhoff P."/>
            <person name="Mayer K.F."/>
            <person name="Messing J."/>
            <person name="Rokhsar D.S."/>
        </authorList>
    </citation>
    <scope>NUCLEOTIDE SEQUENCE [LARGE SCALE GENOMIC DNA]</scope>
    <source>
        <strain evidence="3">cv. BTx623</strain>
    </source>
</reference>
<sequence length="78" mass="8785">MACSFSSCLISSSSRREISPTSRREGKRVRPDGWRLSRRRGEPPSHLPFLKLLRPSDARGALQWDDEDAWGCAVAAEQ</sequence>
<feature type="compositionally biased region" description="Basic and acidic residues" evidence="1">
    <location>
        <begin position="14"/>
        <end position="42"/>
    </location>
</feature>
<gene>
    <name evidence="2" type="ORF">SORBI_3006G112850</name>
</gene>